<gene>
    <name evidence="8" type="ORF">GMD78_04040</name>
</gene>
<dbReference type="InterPro" id="IPR017853">
    <property type="entry name" value="GH"/>
</dbReference>
<dbReference type="PROSITE" id="PS51910">
    <property type="entry name" value="GH18_2"/>
    <property type="match status" value="1"/>
</dbReference>
<keyword evidence="5" id="KW-0732">Signal</keyword>
<evidence type="ECO:0000313" key="9">
    <source>
        <dbReference type="Proteomes" id="UP000469125"/>
    </source>
</evidence>
<comment type="caution">
    <text evidence="8">The sequence shown here is derived from an EMBL/GenBank/DDBJ whole genome shotgun (WGS) entry which is preliminary data.</text>
</comment>
<reference evidence="8 9" key="1">
    <citation type="submission" date="2019-11" db="EMBL/GenBank/DDBJ databases">
        <authorList>
            <person name="Li X."/>
        </authorList>
    </citation>
    <scope>NUCLEOTIDE SEQUENCE [LARGE SCALE GENOMIC DNA]</scope>
    <source>
        <strain evidence="8 9">L9</strain>
    </source>
</reference>
<feature type="signal peptide" evidence="5">
    <location>
        <begin position="1"/>
        <end position="22"/>
    </location>
</feature>
<dbReference type="InterPro" id="IPR001223">
    <property type="entry name" value="Glyco_hydro18_cat"/>
</dbReference>
<feature type="domain" description="SH3b" evidence="6">
    <location>
        <begin position="491"/>
        <end position="551"/>
    </location>
</feature>
<dbReference type="InterPro" id="IPR029070">
    <property type="entry name" value="Chitinase_insertion_sf"/>
</dbReference>
<dbReference type="SUPFAM" id="SSF51445">
    <property type="entry name" value="(Trans)glycosidases"/>
    <property type="match status" value="1"/>
</dbReference>
<dbReference type="Pfam" id="PF00704">
    <property type="entry name" value="Glyco_hydro_18"/>
    <property type="match status" value="1"/>
</dbReference>
<evidence type="ECO:0000256" key="5">
    <source>
        <dbReference type="SAM" id="SignalP"/>
    </source>
</evidence>
<dbReference type="PANTHER" id="PTHR46066">
    <property type="entry name" value="CHITINASE DOMAIN-CONTAINING PROTEIN 1 FAMILY MEMBER"/>
    <property type="match status" value="1"/>
</dbReference>
<evidence type="ECO:0000259" key="7">
    <source>
        <dbReference type="PROSITE" id="PS51910"/>
    </source>
</evidence>
<dbReference type="GO" id="GO:0008061">
    <property type="term" value="F:chitin binding"/>
    <property type="evidence" value="ECO:0007669"/>
    <property type="project" value="InterPro"/>
</dbReference>
<dbReference type="PROSITE" id="PS01095">
    <property type="entry name" value="GH18_1"/>
    <property type="match status" value="1"/>
</dbReference>
<dbReference type="Gene3D" id="2.30.30.40">
    <property type="entry name" value="SH3 Domains"/>
    <property type="match status" value="1"/>
</dbReference>
<dbReference type="PANTHER" id="PTHR46066:SF2">
    <property type="entry name" value="CHITINASE DOMAIN-CONTAINING PROTEIN 1"/>
    <property type="match status" value="1"/>
</dbReference>
<dbReference type="SMART" id="SM00636">
    <property type="entry name" value="Glyco_18"/>
    <property type="match status" value="1"/>
</dbReference>
<keyword evidence="1 3" id="KW-0378">Hydrolase</keyword>
<feature type="domain" description="GH18" evidence="7">
    <location>
        <begin position="33"/>
        <end position="354"/>
    </location>
</feature>
<evidence type="ECO:0000313" key="8">
    <source>
        <dbReference type="EMBL" id="MUK87571.1"/>
    </source>
</evidence>
<keyword evidence="9" id="KW-1185">Reference proteome</keyword>
<dbReference type="Gene3D" id="3.20.20.80">
    <property type="entry name" value="Glycosidases"/>
    <property type="match status" value="1"/>
</dbReference>
<evidence type="ECO:0000256" key="1">
    <source>
        <dbReference type="ARBA" id="ARBA00022801"/>
    </source>
</evidence>
<evidence type="ECO:0000256" key="2">
    <source>
        <dbReference type="ARBA" id="ARBA00023295"/>
    </source>
</evidence>
<proteinExistence type="inferred from homology"/>
<dbReference type="InterPro" id="IPR011583">
    <property type="entry name" value="Chitinase_II/V-like_cat"/>
</dbReference>
<dbReference type="AlphaFoldDB" id="A0A6N8FEF1"/>
<name>A0A6N8FEF1_9BACI</name>
<dbReference type="InterPro" id="IPR003646">
    <property type="entry name" value="SH3-like_bac-type"/>
</dbReference>
<dbReference type="GO" id="GO:0005975">
    <property type="term" value="P:carbohydrate metabolic process"/>
    <property type="evidence" value="ECO:0007669"/>
    <property type="project" value="InterPro"/>
</dbReference>
<evidence type="ECO:0000256" key="4">
    <source>
        <dbReference type="RuleBase" id="RU004453"/>
    </source>
</evidence>
<dbReference type="EMBL" id="WOCA01000002">
    <property type="protein sequence ID" value="MUK87571.1"/>
    <property type="molecule type" value="Genomic_DNA"/>
</dbReference>
<dbReference type="RefSeq" id="WP_155667377.1">
    <property type="nucleotide sequence ID" value="NZ_WOCA01000002.1"/>
</dbReference>
<dbReference type="SMART" id="SM00287">
    <property type="entry name" value="SH3b"/>
    <property type="match status" value="1"/>
</dbReference>
<keyword evidence="2 3" id="KW-0326">Glycosidase</keyword>
<dbReference type="Gene3D" id="3.10.50.10">
    <property type="match status" value="1"/>
</dbReference>
<dbReference type="Gene3D" id="2.60.40.4070">
    <property type="match status" value="1"/>
</dbReference>
<protein>
    <submittedName>
        <fullName evidence="8">SH3 domain-containing protein</fullName>
    </submittedName>
</protein>
<dbReference type="Pfam" id="PF08239">
    <property type="entry name" value="SH3_3"/>
    <property type="match status" value="1"/>
</dbReference>
<evidence type="ECO:0000259" key="6">
    <source>
        <dbReference type="PROSITE" id="PS51781"/>
    </source>
</evidence>
<evidence type="ECO:0000256" key="3">
    <source>
        <dbReference type="RuleBase" id="RU000489"/>
    </source>
</evidence>
<organism evidence="8 9">
    <name type="scientific">Ornithinibacillus caprae</name>
    <dbReference type="NCBI Taxonomy" id="2678566"/>
    <lineage>
        <taxon>Bacteria</taxon>
        <taxon>Bacillati</taxon>
        <taxon>Bacillota</taxon>
        <taxon>Bacilli</taxon>
        <taxon>Bacillales</taxon>
        <taxon>Bacillaceae</taxon>
        <taxon>Ornithinibacillus</taxon>
    </lineage>
</organism>
<accession>A0A6N8FEF1</accession>
<dbReference type="Proteomes" id="UP000469125">
    <property type="component" value="Unassembled WGS sequence"/>
</dbReference>
<feature type="chain" id="PRO_5039627892" evidence="5">
    <location>
        <begin position="23"/>
        <end position="551"/>
    </location>
</feature>
<dbReference type="InterPro" id="IPR001579">
    <property type="entry name" value="Glyco_hydro_18_chit_AS"/>
</dbReference>
<sequence>MRKMFKVFLSLLLVYSFLPNYNQNVSASSSNFNMSYIYFGSTDTFIRNVDKTNGSLNVVSPSYFDLNSDGTLKLTYQLDSKFINEMHNRGIKVVPFLSNHWNRTIGRVALQNREQLSTQIADSIKQYNLDGVNVDIENVTEVDKDAYTDFVRLLREKIPLDKEVSVAVAANPNNWTKGWHGSYDYVKLAKYADYLMVMAYDESYEWGPVGPVASFPWVEKTVQAILKHAPPEKIVLGVPFFGRYWVDGQPHGGIGISNNRIDEIVTRYNGTVTMDQISQSAVAKFTIKESDPKTVVGNRTLAPGNYTIWYENATSLKYKVGLIHKYNLKGMGSWSLGQEQAGIWSELNQALNGGIVSAPNPITTPLQEIIEEKPVQETKPVPIKPTAVKKPVLKKVKTSYNKKNHTVKFTYHVNQPSKITIKVANSSGKVVSTLRNNVNTKSGTHSIQWNASKFKNGNYKFNISAVNSNKQQTKLTQSYKLTKTVANTFKAKNGKVRASVLNVRQQNTTKSKVIGTVKKNQKIKIIGQQGSWYKIEYGKKTGYVSSKYVTK</sequence>
<comment type="similarity">
    <text evidence="4">Belongs to the glycosyl hydrolase 18 family.</text>
</comment>
<dbReference type="PROSITE" id="PS51781">
    <property type="entry name" value="SH3B"/>
    <property type="match status" value="1"/>
</dbReference>
<dbReference type="GO" id="GO:0004553">
    <property type="term" value="F:hydrolase activity, hydrolyzing O-glycosyl compounds"/>
    <property type="evidence" value="ECO:0007669"/>
    <property type="project" value="InterPro"/>
</dbReference>